<accession>A0ACC2XSF8</accession>
<reference evidence="1" key="1">
    <citation type="submission" date="2023-04" db="EMBL/GenBank/DDBJ databases">
        <title>Draft Genome sequencing of Naganishia species isolated from polar environments using Oxford Nanopore Technology.</title>
        <authorList>
            <person name="Leo P."/>
            <person name="Venkateswaran K."/>
        </authorList>
    </citation>
    <scope>NUCLEOTIDE SEQUENCE</scope>
    <source>
        <strain evidence="1">DBVPG 5303</strain>
    </source>
</reference>
<protein>
    <submittedName>
        <fullName evidence="1">Uncharacterized protein</fullName>
    </submittedName>
</protein>
<evidence type="ECO:0000313" key="2">
    <source>
        <dbReference type="Proteomes" id="UP001234202"/>
    </source>
</evidence>
<dbReference type="Proteomes" id="UP001234202">
    <property type="component" value="Unassembled WGS sequence"/>
</dbReference>
<evidence type="ECO:0000313" key="1">
    <source>
        <dbReference type="EMBL" id="KAJ9126409.1"/>
    </source>
</evidence>
<name>A0ACC2XSF8_9TREE</name>
<dbReference type="EMBL" id="JASBWV010000005">
    <property type="protein sequence ID" value="KAJ9126409.1"/>
    <property type="molecule type" value="Genomic_DNA"/>
</dbReference>
<proteinExistence type="predicted"/>
<keyword evidence="2" id="KW-1185">Reference proteome</keyword>
<comment type="caution">
    <text evidence="1">The sequence shown here is derived from an EMBL/GenBank/DDBJ whole genome shotgun (WGS) entry which is preliminary data.</text>
</comment>
<gene>
    <name evidence="1" type="ORF">QFC24_002148</name>
</gene>
<organism evidence="1 2">
    <name type="scientific">Naganishia onofrii</name>
    <dbReference type="NCBI Taxonomy" id="1851511"/>
    <lineage>
        <taxon>Eukaryota</taxon>
        <taxon>Fungi</taxon>
        <taxon>Dikarya</taxon>
        <taxon>Basidiomycota</taxon>
        <taxon>Agaricomycotina</taxon>
        <taxon>Tremellomycetes</taxon>
        <taxon>Filobasidiales</taxon>
        <taxon>Filobasidiaceae</taxon>
        <taxon>Naganishia</taxon>
    </lineage>
</organism>
<sequence>MVRGRGSAWTDGIGGMFDDRDLFIQRMSETPSFGADLANARADSTADTGSLSSRPTTTSRPGPTSSLRSEDLTTSLRPARPTSLRPEARSSSRVRKEVTFDLDESDDGGLDASIDDAVDGEVDAEAEAQLKRKKKASNKAAGKQTGGMSKKGKVDEANMVRGRGVAMTDGIGGVLEEHDAMSQTRPNAANHFNESDASPARANPSSSPLPSSRSATRTSARTRKHVPFVDSDSDSEEDFVITAAELLQQQQEDQQLDALLNDNERQADVEAQEASKGNNKKAASKAAGKKKSAATNKKLDTVIEDVVEGAVDVEADEPSNGKQRQTAKKPAGNKKDAAKKRKVDQVEAEEAEDSGRPVMATAKRGGKKTVIVADADEMSAWALTARHEATVRLEIERVQAECTEKLFNAFAGMTERMASEHGEAALNSSVLVNVSNVLTSMISRRPMPDKSSRHATSTLESMALTVPGGVENVEMNRKE</sequence>